<dbReference type="EMBL" id="QRNN01000053">
    <property type="protein sequence ID" value="RHK47466.1"/>
    <property type="molecule type" value="Genomic_DNA"/>
</dbReference>
<evidence type="ECO:0000313" key="3">
    <source>
        <dbReference type="Proteomes" id="UP000284562"/>
    </source>
</evidence>
<sequence>MILKALYDYYNRCGDLPMPGMEEKEIGFIIVLSKEGRFVRFEDCRTGKSQARTYLVKKHVGRSSAIVANYLYDNSTYVLGYADMDKEVDKCKEQVDLLEKQAAQSVAAQSAYEKAKEELKELENKRSIKEQSCLDAFKNKLISIFHSYPDSYELSLVCKFYQQDKDEILSSIKQDSLWEDIKKNLSKKYSTFSFRIEGDLKIIAEKRELLQLDEAEEMNGEKDICLITGNRDITVDTTTATMIPGSQATAKLVAFQVNSGYDSYGKKKCGNAPISKKAEFAYTTSLNAMLQKGSHNKFSVGNRTFVFWASSNSEAAEQIEGSLFDLLGYIEEEVDDPNAKIEQVRKVFTAIYSGSLKTSLEDRFYILGLAPNSARIAVVYWSECSLKEFAGKILCHFKDMEIKDTRKDGKPYMAIDSMLSAVTRHSNDGKWRNNITPNLTESIVKSIFQGTPYPFTLFSACIRRIRAESGSKDAIRIARMAIIKAYLNRTNSNNKKIEIMLDKSNTNQGYLCGRLFAVLDKIQVDANGGSSIRERYMNAASATPASVFATILNLSSHHMEKLSNQGKKIFFEKMKQEIMDKIPATGFPTHLDLQDQGRFFIGYYHQKQEFFTKKEEENKDENIND</sequence>
<dbReference type="NCBIfam" id="TIGR01863">
    <property type="entry name" value="cas_Csd1"/>
    <property type="match status" value="1"/>
</dbReference>
<dbReference type="AlphaFoldDB" id="A0AA92WJZ8"/>
<proteinExistence type="predicted"/>
<comment type="caution">
    <text evidence="2">The sequence shown here is derived from an EMBL/GenBank/DDBJ whole genome shotgun (WGS) entry which is preliminary data.</text>
</comment>
<feature type="coiled-coil region" evidence="1">
    <location>
        <begin position="81"/>
        <end position="132"/>
    </location>
</feature>
<evidence type="ECO:0000256" key="1">
    <source>
        <dbReference type="SAM" id="Coils"/>
    </source>
</evidence>
<dbReference type="InterPro" id="IPR010144">
    <property type="entry name" value="CRISPR-assoc_prot_Csd1-typ"/>
</dbReference>
<dbReference type="CDD" id="cd09757">
    <property type="entry name" value="Cas8c_I-C"/>
    <property type="match status" value="1"/>
</dbReference>
<keyword evidence="1" id="KW-0175">Coiled coil</keyword>
<accession>A0AA92WJZ8</accession>
<organism evidence="2 3">
    <name type="scientific">Segatella copri</name>
    <dbReference type="NCBI Taxonomy" id="165179"/>
    <lineage>
        <taxon>Bacteria</taxon>
        <taxon>Pseudomonadati</taxon>
        <taxon>Bacteroidota</taxon>
        <taxon>Bacteroidia</taxon>
        <taxon>Bacteroidales</taxon>
        <taxon>Prevotellaceae</taxon>
        <taxon>Segatella</taxon>
    </lineage>
</organism>
<dbReference type="Proteomes" id="UP000284562">
    <property type="component" value="Unassembled WGS sequence"/>
</dbReference>
<dbReference type="Pfam" id="PF09709">
    <property type="entry name" value="Cas_Csd1"/>
    <property type="match status" value="1"/>
</dbReference>
<protein>
    <submittedName>
        <fullName evidence="2">Type I-C CRISPR-associated protein Cas8c/Csd1</fullName>
    </submittedName>
</protein>
<evidence type="ECO:0000313" key="2">
    <source>
        <dbReference type="EMBL" id="RHK47466.1"/>
    </source>
</evidence>
<reference evidence="2 3" key="1">
    <citation type="submission" date="2018-08" db="EMBL/GenBank/DDBJ databases">
        <title>A genome reference for cultivated species of the human gut microbiota.</title>
        <authorList>
            <person name="Zou Y."/>
            <person name="Xue W."/>
            <person name="Luo G."/>
        </authorList>
    </citation>
    <scope>NUCLEOTIDE SEQUENCE [LARGE SCALE GENOMIC DNA]</scope>
    <source>
        <strain evidence="2 3">AF43-2</strain>
    </source>
</reference>
<gene>
    <name evidence="2" type="primary">cas8c</name>
    <name evidence="2" type="ORF">DW064_11605</name>
</gene>
<name>A0AA92WJZ8_9BACT</name>